<gene>
    <name evidence="7" type="ORF">CEG18_06465</name>
</gene>
<name>A0A246FC86_PSENT</name>
<reference evidence="7 8" key="1">
    <citation type="submission" date="2017-06" db="EMBL/GenBank/DDBJ databases">
        <title>Draft genome of Pseudomonas nitroreducens DF05.</title>
        <authorList>
            <person name="Iyer R."/>
        </authorList>
    </citation>
    <scope>NUCLEOTIDE SEQUENCE [LARGE SCALE GENOMIC DNA]</scope>
    <source>
        <strain evidence="7 8">DF05</strain>
    </source>
</reference>
<feature type="domain" description="Lipopolysaccharide assembly protein A" evidence="6">
    <location>
        <begin position="27"/>
        <end position="89"/>
    </location>
</feature>
<comment type="caution">
    <text evidence="7">The sequence shown here is derived from an EMBL/GenBank/DDBJ whole genome shotgun (WGS) entry which is preliminary data.</text>
</comment>
<sequence length="101" mass="11313">MLRAKRFLLILALAILAVAVVVFVLENLQSAQLTFLGWQSPQWPLVVFISLAFILGGVIGLLLSIPFRAKAHVRMTGLRSEVTRFRKENDALREKSLTDHA</sequence>
<evidence type="ECO:0000259" key="6">
    <source>
        <dbReference type="Pfam" id="PF06305"/>
    </source>
</evidence>
<keyword evidence="2 5" id="KW-0812">Transmembrane</keyword>
<evidence type="ECO:0000256" key="4">
    <source>
        <dbReference type="ARBA" id="ARBA00023136"/>
    </source>
</evidence>
<protein>
    <recommendedName>
        <fullName evidence="6">Lipopolysaccharide assembly protein A domain-containing protein</fullName>
    </recommendedName>
</protein>
<evidence type="ECO:0000256" key="3">
    <source>
        <dbReference type="ARBA" id="ARBA00022989"/>
    </source>
</evidence>
<dbReference type="GO" id="GO:0005886">
    <property type="term" value="C:plasma membrane"/>
    <property type="evidence" value="ECO:0007669"/>
    <property type="project" value="InterPro"/>
</dbReference>
<keyword evidence="4 5" id="KW-0472">Membrane</keyword>
<feature type="transmembrane region" description="Helical" evidence="5">
    <location>
        <begin position="46"/>
        <end position="65"/>
    </location>
</feature>
<organism evidence="7 8">
    <name type="scientific">Pseudomonas nitroreducens</name>
    <dbReference type="NCBI Taxonomy" id="46680"/>
    <lineage>
        <taxon>Bacteria</taxon>
        <taxon>Pseudomonadati</taxon>
        <taxon>Pseudomonadota</taxon>
        <taxon>Gammaproteobacteria</taxon>
        <taxon>Pseudomonadales</taxon>
        <taxon>Pseudomonadaceae</taxon>
        <taxon>Pseudomonas</taxon>
    </lineage>
</organism>
<dbReference type="InterPro" id="IPR010445">
    <property type="entry name" value="LapA_dom"/>
</dbReference>
<keyword evidence="3 5" id="KW-1133">Transmembrane helix</keyword>
<dbReference type="Proteomes" id="UP000198145">
    <property type="component" value="Unassembled WGS sequence"/>
</dbReference>
<evidence type="ECO:0000313" key="8">
    <source>
        <dbReference type="Proteomes" id="UP000198145"/>
    </source>
</evidence>
<keyword evidence="1" id="KW-1003">Cell membrane</keyword>
<dbReference type="STRING" id="46680.GCA_000807755_01563"/>
<evidence type="ECO:0000256" key="5">
    <source>
        <dbReference type="SAM" id="Phobius"/>
    </source>
</evidence>
<evidence type="ECO:0000256" key="1">
    <source>
        <dbReference type="ARBA" id="ARBA00022475"/>
    </source>
</evidence>
<evidence type="ECO:0000256" key="2">
    <source>
        <dbReference type="ARBA" id="ARBA00022692"/>
    </source>
</evidence>
<dbReference type="EMBL" id="NJBA01000002">
    <property type="protein sequence ID" value="OWP51906.1"/>
    <property type="molecule type" value="Genomic_DNA"/>
</dbReference>
<dbReference type="AlphaFoldDB" id="A0A246FC86"/>
<accession>A0A246FC86</accession>
<proteinExistence type="predicted"/>
<dbReference type="Pfam" id="PF06305">
    <property type="entry name" value="LapA_dom"/>
    <property type="match status" value="1"/>
</dbReference>
<dbReference type="RefSeq" id="WP_088416765.1">
    <property type="nucleotide sequence ID" value="NZ_NJBA01000002.1"/>
</dbReference>
<evidence type="ECO:0000313" key="7">
    <source>
        <dbReference type="EMBL" id="OWP51906.1"/>
    </source>
</evidence>